<dbReference type="EMBL" id="CAMXCT010000864">
    <property type="protein sequence ID" value="CAI3984138.1"/>
    <property type="molecule type" value="Genomic_DNA"/>
</dbReference>
<proteinExistence type="predicted"/>
<protein>
    <submittedName>
        <fullName evidence="2">Uncharacterized protein</fullName>
    </submittedName>
</protein>
<accession>A0A9P1FQ00</accession>
<dbReference type="EMBL" id="CAMXCT030000864">
    <property type="protein sequence ID" value="CAL4771450.1"/>
    <property type="molecule type" value="Genomic_DNA"/>
</dbReference>
<evidence type="ECO:0000256" key="1">
    <source>
        <dbReference type="SAM" id="MobiDB-lite"/>
    </source>
</evidence>
<evidence type="ECO:0000313" key="4">
    <source>
        <dbReference type="Proteomes" id="UP001152797"/>
    </source>
</evidence>
<gene>
    <name evidence="2" type="ORF">C1SCF055_LOCUS11688</name>
</gene>
<name>A0A9P1FQ00_9DINO</name>
<sequence>MATPTAMPRDERKRQYAALRRAVVRSCEPALLAKFSLSSDGERWSMLKQWMLSDGKLDSITVEEKFVRWCEQLRTDNYVTVTKLQLYKIYGRSKEAKGFVESLCKGQTGVSHPQCPEMKMYKVLKEVVETTSSGTKGETEMKVGGRVRSSSMKELLSKQLKVGLDSLESQAHMDLKTGTIKNKKEKKAKSPAQLALAEVKQLHNKLKKCFNEIPKIVEELETLPVRNSEELVRVLRRHEERLPYLVQYANDRASKPLSEVIPEEFSEWVDLQKPTLSEIEGDVRDGRRRVSATKGPRKRANQATPAQSDGDDISDGSGSEVEG</sequence>
<reference evidence="2" key="1">
    <citation type="submission" date="2022-10" db="EMBL/GenBank/DDBJ databases">
        <authorList>
            <person name="Chen Y."/>
            <person name="Dougan E. K."/>
            <person name="Chan C."/>
            <person name="Rhodes N."/>
            <person name="Thang M."/>
        </authorList>
    </citation>
    <scope>NUCLEOTIDE SEQUENCE</scope>
</reference>
<organism evidence="2">
    <name type="scientific">Cladocopium goreaui</name>
    <dbReference type="NCBI Taxonomy" id="2562237"/>
    <lineage>
        <taxon>Eukaryota</taxon>
        <taxon>Sar</taxon>
        <taxon>Alveolata</taxon>
        <taxon>Dinophyceae</taxon>
        <taxon>Suessiales</taxon>
        <taxon>Symbiodiniaceae</taxon>
        <taxon>Cladocopium</taxon>
    </lineage>
</organism>
<dbReference type="EMBL" id="CAMXCT020000864">
    <property type="protein sequence ID" value="CAL1137513.1"/>
    <property type="molecule type" value="Genomic_DNA"/>
</dbReference>
<dbReference type="OrthoDB" id="434134at2759"/>
<feature type="region of interest" description="Disordered" evidence="1">
    <location>
        <begin position="279"/>
        <end position="323"/>
    </location>
</feature>
<dbReference type="Proteomes" id="UP001152797">
    <property type="component" value="Unassembled WGS sequence"/>
</dbReference>
<keyword evidence="4" id="KW-1185">Reference proteome</keyword>
<dbReference type="AlphaFoldDB" id="A0A9P1FQ00"/>
<comment type="caution">
    <text evidence="2">The sequence shown here is derived from an EMBL/GenBank/DDBJ whole genome shotgun (WGS) entry which is preliminary data.</text>
</comment>
<reference evidence="3" key="2">
    <citation type="submission" date="2024-04" db="EMBL/GenBank/DDBJ databases">
        <authorList>
            <person name="Chen Y."/>
            <person name="Shah S."/>
            <person name="Dougan E. K."/>
            <person name="Thang M."/>
            <person name="Chan C."/>
        </authorList>
    </citation>
    <scope>NUCLEOTIDE SEQUENCE [LARGE SCALE GENOMIC DNA]</scope>
</reference>
<feature type="compositionally biased region" description="Basic residues" evidence="1">
    <location>
        <begin position="286"/>
        <end position="300"/>
    </location>
</feature>
<evidence type="ECO:0000313" key="3">
    <source>
        <dbReference type="EMBL" id="CAL1137513.1"/>
    </source>
</evidence>
<evidence type="ECO:0000313" key="2">
    <source>
        <dbReference type="EMBL" id="CAI3984138.1"/>
    </source>
</evidence>